<organism evidence="1 2">
    <name type="scientific">Ramazzottius varieornatus</name>
    <name type="common">Water bear</name>
    <name type="synonym">Tardigrade</name>
    <dbReference type="NCBI Taxonomy" id="947166"/>
    <lineage>
        <taxon>Eukaryota</taxon>
        <taxon>Metazoa</taxon>
        <taxon>Ecdysozoa</taxon>
        <taxon>Tardigrada</taxon>
        <taxon>Eutardigrada</taxon>
        <taxon>Parachela</taxon>
        <taxon>Hypsibioidea</taxon>
        <taxon>Ramazzottiidae</taxon>
        <taxon>Ramazzottius</taxon>
    </lineage>
</organism>
<protein>
    <submittedName>
        <fullName evidence="1">Uncharacterized protein</fullName>
    </submittedName>
</protein>
<name>A0A1D1VZA5_RAMVA</name>
<accession>A0A1D1VZA5</accession>
<evidence type="ECO:0000313" key="1">
    <source>
        <dbReference type="EMBL" id="GAV06712.1"/>
    </source>
</evidence>
<dbReference type="EMBL" id="BDGG01000014">
    <property type="protein sequence ID" value="GAV06712.1"/>
    <property type="molecule type" value="Genomic_DNA"/>
</dbReference>
<sequence>MFPQVRQHSEDVWVKPKGIQSTLKRAETVYSSLLISLPCSQSKHVAVSILRSFKTSLHNGQATDLRCCAVHLPLRCIIWRIWGIFGYG</sequence>
<reference evidence="1 2" key="1">
    <citation type="journal article" date="2016" name="Nat. Commun.">
        <title>Extremotolerant tardigrade genome and improved radiotolerance of human cultured cells by tardigrade-unique protein.</title>
        <authorList>
            <person name="Hashimoto T."/>
            <person name="Horikawa D.D."/>
            <person name="Saito Y."/>
            <person name="Kuwahara H."/>
            <person name="Kozuka-Hata H."/>
            <person name="Shin-I T."/>
            <person name="Minakuchi Y."/>
            <person name="Ohishi K."/>
            <person name="Motoyama A."/>
            <person name="Aizu T."/>
            <person name="Enomoto A."/>
            <person name="Kondo K."/>
            <person name="Tanaka S."/>
            <person name="Hara Y."/>
            <person name="Koshikawa S."/>
            <person name="Sagara H."/>
            <person name="Miura T."/>
            <person name="Yokobori S."/>
            <person name="Miyagawa K."/>
            <person name="Suzuki Y."/>
            <person name="Kubo T."/>
            <person name="Oyama M."/>
            <person name="Kohara Y."/>
            <person name="Fujiyama A."/>
            <person name="Arakawa K."/>
            <person name="Katayama T."/>
            <person name="Toyoda A."/>
            <person name="Kunieda T."/>
        </authorList>
    </citation>
    <scope>NUCLEOTIDE SEQUENCE [LARGE SCALE GENOMIC DNA]</scope>
    <source>
        <strain evidence="1 2">YOKOZUNA-1</strain>
    </source>
</reference>
<comment type="caution">
    <text evidence="1">The sequence shown here is derived from an EMBL/GenBank/DDBJ whole genome shotgun (WGS) entry which is preliminary data.</text>
</comment>
<gene>
    <name evidence="1" type="primary">RvY_16656</name>
    <name evidence="1" type="synonym">RvY_16656.2</name>
    <name evidence="1" type="ORF">RvY_16656-2</name>
</gene>
<dbReference type="AlphaFoldDB" id="A0A1D1VZA5"/>
<evidence type="ECO:0000313" key="2">
    <source>
        <dbReference type="Proteomes" id="UP000186922"/>
    </source>
</evidence>
<keyword evidence="2" id="KW-1185">Reference proteome</keyword>
<proteinExistence type="predicted"/>
<dbReference type="Proteomes" id="UP000186922">
    <property type="component" value="Unassembled WGS sequence"/>
</dbReference>